<dbReference type="EMBL" id="JAJEPU010000011">
    <property type="protein sequence ID" value="MCC2164284.1"/>
    <property type="molecule type" value="Genomic_DNA"/>
</dbReference>
<name>A0AAE3DJE1_9FIRM</name>
<dbReference type="AlphaFoldDB" id="A0AAE3DJE1"/>
<dbReference type="RefSeq" id="WP_177978251.1">
    <property type="nucleotide sequence ID" value="NZ_JAJEPU010000011.1"/>
</dbReference>
<evidence type="ECO:0000313" key="1">
    <source>
        <dbReference type="EMBL" id="MCC2164284.1"/>
    </source>
</evidence>
<sequence length="111" mass="12688">MANNQNDNNMDMEQEEMTVTLTLDDGSELECVVLTIFEAGNRDYIALLPSEGIEAEEGEVYLYRYSEDADGNPNLDNIEDDEEYEIVSDAFDELLDDQEFDELVSEEDLED</sequence>
<protein>
    <submittedName>
        <fullName evidence="1">DUF1292 domain-containing protein</fullName>
    </submittedName>
</protein>
<dbReference type="Proteomes" id="UP001198962">
    <property type="component" value="Unassembled WGS sequence"/>
</dbReference>
<organism evidence="1 2">
    <name type="scientific">Brotaphodocola catenula</name>
    <dbReference type="NCBI Taxonomy" id="2885361"/>
    <lineage>
        <taxon>Bacteria</taxon>
        <taxon>Bacillati</taxon>
        <taxon>Bacillota</taxon>
        <taxon>Clostridia</taxon>
        <taxon>Lachnospirales</taxon>
        <taxon>Lachnospiraceae</taxon>
        <taxon>Brotaphodocola</taxon>
    </lineage>
</organism>
<keyword evidence="2" id="KW-1185">Reference proteome</keyword>
<gene>
    <name evidence="1" type="ORF">LKD32_05180</name>
</gene>
<proteinExistence type="predicted"/>
<dbReference type="InterPro" id="IPR009711">
    <property type="entry name" value="UPF0473"/>
</dbReference>
<dbReference type="Pfam" id="PF06949">
    <property type="entry name" value="DUF1292"/>
    <property type="match status" value="1"/>
</dbReference>
<reference evidence="1" key="1">
    <citation type="submission" date="2021-10" db="EMBL/GenBank/DDBJ databases">
        <title>Anaerobic single-cell dispensing facilitates the cultivation of human gut bacteria.</title>
        <authorList>
            <person name="Afrizal A."/>
        </authorList>
    </citation>
    <scope>NUCLEOTIDE SEQUENCE</scope>
    <source>
        <strain evidence="1">CLA-AA-H274</strain>
    </source>
</reference>
<comment type="caution">
    <text evidence="1">The sequence shown here is derived from an EMBL/GenBank/DDBJ whole genome shotgun (WGS) entry which is preliminary data.</text>
</comment>
<evidence type="ECO:0000313" key="2">
    <source>
        <dbReference type="Proteomes" id="UP001198962"/>
    </source>
</evidence>
<accession>A0AAE3DJE1</accession>